<evidence type="ECO:0000256" key="1">
    <source>
        <dbReference type="SAM" id="MobiDB-lite"/>
    </source>
</evidence>
<evidence type="ECO:0000313" key="4">
    <source>
        <dbReference type="EMBL" id="GMA23095.1"/>
    </source>
</evidence>
<evidence type="ECO:0000313" key="5">
    <source>
        <dbReference type="Proteomes" id="UP001157091"/>
    </source>
</evidence>
<gene>
    <name evidence="4" type="ORF">GCM10025864_08540</name>
</gene>
<dbReference type="EMBL" id="BSUK01000001">
    <property type="protein sequence ID" value="GMA23095.1"/>
    <property type="molecule type" value="Genomic_DNA"/>
</dbReference>
<proteinExistence type="predicted"/>
<dbReference type="InterPro" id="IPR008928">
    <property type="entry name" value="6-hairpin_glycosidase_sf"/>
</dbReference>
<sequence length="673" mass="70896">MSTRPDDDPTATTPRRTPPVPDPRPLQPLLHDSVVLLAAPSQAWSADDGDAGTRAIHGFYHSDVRVLDRLALTVGGAGLEAIGHALVDAGTATFTSLARAVDDHTADPRVRVVRRRVVEPGALREDVTLENALDGPLVTTLELVARADLSPMHLVKAGLPGGAGQARPDVVVRDGAAHVDGGGVRATLNAPGARVEATGPDVVVRWDVTVPAHGTARVGWRLDATDDDAVVGPDPAAADAWDDARVTGGDPRLAAWVDAALRDLRGLRMVTVDRPADVFLAAGAPWFFTLFGRDSLWAARMLLPFGTEIAAGTLRVLAGLQGTRDDAATGEQPGKVMHELRPRTQTIPGEGVTLPPLYYGTVDATALWIVLLHDAWRWGLPDAEVEALLPHLEAALAWMRDHGDCDGDGFLEYVDTTGQALANQGWKDSGDSIQWRDGTLAEGPIALCEVQGYAYEAAVGGAALLERFGRPGAAAWREWATLLKERFAAAFWVDDPAGPYPAVALDVHKRRVDSLTSNIGHLLGTGILDPDDARLVAARLASPPLAGGYGLRTLSSDDAGFWPLSYHGGSVWAHDTAIAVTGLRREGFVDEAARLARGLVDAAEAFGYRMPELHAGDARTDVPEPLPYPAACRPQAWSATASAAVLGTLLGLDVDGAGELVADPVGGVGGRTG</sequence>
<feature type="domain" description="Putative glycogen debranching enzyme N-terminal" evidence="2">
    <location>
        <begin position="39"/>
        <end position="221"/>
    </location>
</feature>
<keyword evidence="5" id="KW-1185">Reference proteome</keyword>
<dbReference type="InterPro" id="IPR054491">
    <property type="entry name" value="MGH1-like_GH"/>
</dbReference>
<feature type="region of interest" description="Disordered" evidence="1">
    <location>
        <begin position="1"/>
        <end position="27"/>
    </location>
</feature>
<dbReference type="Gene3D" id="1.50.10.10">
    <property type="match status" value="1"/>
</dbReference>
<dbReference type="Pfam" id="PF14742">
    <property type="entry name" value="GDE_N_bis"/>
    <property type="match status" value="1"/>
</dbReference>
<protein>
    <submittedName>
        <fullName evidence="4">Amylo-alpha-1,6-glucosidase</fullName>
    </submittedName>
</protein>
<dbReference type="SUPFAM" id="SSF48208">
    <property type="entry name" value="Six-hairpin glycosidases"/>
    <property type="match status" value="1"/>
</dbReference>
<accession>A0ABQ6HX52</accession>
<name>A0ABQ6HX52_9MICO</name>
<comment type="caution">
    <text evidence="4">The sequence shown here is derived from an EMBL/GenBank/DDBJ whole genome shotgun (WGS) entry which is preliminary data.</text>
</comment>
<evidence type="ECO:0000259" key="2">
    <source>
        <dbReference type="Pfam" id="PF14742"/>
    </source>
</evidence>
<evidence type="ECO:0000259" key="3">
    <source>
        <dbReference type="Pfam" id="PF22422"/>
    </source>
</evidence>
<reference evidence="5" key="1">
    <citation type="journal article" date="2019" name="Int. J. Syst. Evol. Microbiol.">
        <title>The Global Catalogue of Microorganisms (GCM) 10K type strain sequencing project: providing services to taxonomists for standard genome sequencing and annotation.</title>
        <authorList>
            <consortium name="The Broad Institute Genomics Platform"/>
            <consortium name="The Broad Institute Genome Sequencing Center for Infectious Disease"/>
            <person name="Wu L."/>
            <person name="Ma J."/>
        </authorList>
    </citation>
    <scope>NUCLEOTIDE SEQUENCE [LARGE SCALE GENOMIC DNA]</scope>
    <source>
        <strain evidence="5">NBRC 106348</strain>
    </source>
</reference>
<dbReference type="Pfam" id="PF22422">
    <property type="entry name" value="MGH1-like_GH"/>
    <property type="match status" value="1"/>
</dbReference>
<dbReference type="InterPro" id="IPR032856">
    <property type="entry name" value="GDE_N_bis"/>
</dbReference>
<feature type="compositionally biased region" description="Pro residues" evidence="1">
    <location>
        <begin position="16"/>
        <end position="26"/>
    </location>
</feature>
<organism evidence="4 5">
    <name type="scientific">Luteimicrobium album</name>
    <dbReference type="NCBI Taxonomy" id="1054550"/>
    <lineage>
        <taxon>Bacteria</taxon>
        <taxon>Bacillati</taxon>
        <taxon>Actinomycetota</taxon>
        <taxon>Actinomycetes</taxon>
        <taxon>Micrococcales</taxon>
        <taxon>Luteimicrobium</taxon>
    </lineage>
</organism>
<dbReference type="Proteomes" id="UP001157091">
    <property type="component" value="Unassembled WGS sequence"/>
</dbReference>
<feature type="domain" description="Mannosylglycerate hydrolase MGH1-like glycoside hydrolase" evidence="3">
    <location>
        <begin position="352"/>
        <end position="604"/>
    </location>
</feature>
<dbReference type="InterPro" id="IPR012341">
    <property type="entry name" value="6hp_glycosidase-like_sf"/>
</dbReference>
<dbReference type="RefSeq" id="WP_284292182.1">
    <property type="nucleotide sequence ID" value="NZ_BSUK01000001.1"/>
</dbReference>